<proteinExistence type="predicted"/>
<protein>
    <submittedName>
        <fullName evidence="2">Uncharacterized protein</fullName>
    </submittedName>
</protein>
<evidence type="ECO:0000313" key="3">
    <source>
        <dbReference type="Proteomes" id="UP001189624"/>
    </source>
</evidence>
<dbReference type="Gramene" id="rna-AYBTSS11_LOCUS3262">
    <property type="protein sequence ID" value="CAJ1904584.1"/>
    <property type="gene ID" value="gene-AYBTSS11_LOCUS3262"/>
</dbReference>
<name>A0AA86RR87_9FABA</name>
<reference evidence="2" key="1">
    <citation type="submission" date="2023-10" db="EMBL/GenBank/DDBJ databases">
        <authorList>
            <person name="Domelevo Entfellner J.-B."/>
        </authorList>
    </citation>
    <scope>NUCLEOTIDE SEQUENCE</scope>
</reference>
<keyword evidence="3" id="KW-1185">Reference proteome</keyword>
<organism evidence="2 3">
    <name type="scientific">Sphenostylis stenocarpa</name>
    <dbReference type="NCBI Taxonomy" id="92480"/>
    <lineage>
        <taxon>Eukaryota</taxon>
        <taxon>Viridiplantae</taxon>
        <taxon>Streptophyta</taxon>
        <taxon>Embryophyta</taxon>
        <taxon>Tracheophyta</taxon>
        <taxon>Spermatophyta</taxon>
        <taxon>Magnoliopsida</taxon>
        <taxon>eudicotyledons</taxon>
        <taxon>Gunneridae</taxon>
        <taxon>Pentapetalae</taxon>
        <taxon>rosids</taxon>
        <taxon>fabids</taxon>
        <taxon>Fabales</taxon>
        <taxon>Fabaceae</taxon>
        <taxon>Papilionoideae</taxon>
        <taxon>50 kb inversion clade</taxon>
        <taxon>NPAAA clade</taxon>
        <taxon>indigoferoid/millettioid clade</taxon>
        <taxon>Phaseoleae</taxon>
        <taxon>Sphenostylis</taxon>
    </lineage>
</organism>
<gene>
    <name evidence="2" type="ORF">AYBTSS11_LOCUS3262</name>
</gene>
<feature type="region of interest" description="Disordered" evidence="1">
    <location>
        <begin position="97"/>
        <end position="117"/>
    </location>
</feature>
<evidence type="ECO:0000313" key="2">
    <source>
        <dbReference type="EMBL" id="CAJ1904584.1"/>
    </source>
</evidence>
<dbReference type="EMBL" id="OY731398">
    <property type="protein sequence ID" value="CAJ1904584.1"/>
    <property type="molecule type" value="Genomic_DNA"/>
</dbReference>
<accession>A0AA86RR87</accession>
<evidence type="ECO:0000256" key="1">
    <source>
        <dbReference type="SAM" id="MobiDB-lite"/>
    </source>
</evidence>
<dbReference type="AlphaFoldDB" id="A0AA86RR87"/>
<sequence>MNSSASQRSVAAVFGFLWGAGLMGFIECLAGCRNALRNVTQRIIIYNYFGHCKKKVQSLTQPILTKEHAHLRKDKTSHPYTESRMVAYSFCGLNEADPRASSEGREGTEAIPLGDVC</sequence>
<dbReference type="Proteomes" id="UP001189624">
    <property type="component" value="Chromosome 1"/>
</dbReference>
<feature type="compositionally biased region" description="Basic and acidic residues" evidence="1">
    <location>
        <begin position="97"/>
        <end position="108"/>
    </location>
</feature>